<evidence type="ECO:0000313" key="2">
    <source>
        <dbReference type="Proteomes" id="UP000816034"/>
    </source>
</evidence>
<protein>
    <submittedName>
        <fullName evidence="1">Uncharacterized protein</fullName>
    </submittedName>
</protein>
<sequence>MNLLLDIDRKHEQQLKERGGNLGYIFKTITTPTSQEVQKRFNCVSDQQRVLLLDTVLRFKFNVDLEKELFIRKDLDIVVDRFFSATLGDDENLTSSDINMNHASEDIKKLFHKFHPQSHDKRAALNVEKEACM</sequence>
<evidence type="ECO:0000313" key="1">
    <source>
        <dbReference type="EMBL" id="KAG2374817.1"/>
    </source>
</evidence>
<organism evidence="1 2">
    <name type="scientific">Naegleria lovaniensis</name>
    <name type="common">Amoeba</name>
    <dbReference type="NCBI Taxonomy" id="51637"/>
    <lineage>
        <taxon>Eukaryota</taxon>
        <taxon>Discoba</taxon>
        <taxon>Heterolobosea</taxon>
        <taxon>Tetramitia</taxon>
        <taxon>Eutetramitia</taxon>
        <taxon>Vahlkampfiidae</taxon>
        <taxon>Naegleria</taxon>
    </lineage>
</organism>
<dbReference type="AlphaFoldDB" id="A0AA88GFU5"/>
<proteinExistence type="predicted"/>
<accession>A0AA88GFU5</accession>
<keyword evidence="2" id="KW-1185">Reference proteome</keyword>
<comment type="caution">
    <text evidence="1">The sequence shown here is derived from an EMBL/GenBank/DDBJ whole genome shotgun (WGS) entry which is preliminary data.</text>
</comment>
<dbReference type="GeneID" id="68102848"/>
<dbReference type="EMBL" id="PYSW02000042">
    <property type="protein sequence ID" value="KAG2374817.1"/>
    <property type="molecule type" value="Genomic_DNA"/>
</dbReference>
<reference evidence="1 2" key="1">
    <citation type="journal article" date="2018" name="BMC Genomics">
        <title>The genome of Naegleria lovaniensis, the basis for a comparative approach to unravel pathogenicity factors of the human pathogenic amoeba N. fowleri.</title>
        <authorList>
            <person name="Liechti N."/>
            <person name="Schurch N."/>
            <person name="Bruggmann R."/>
            <person name="Wittwer M."/>
        </authorList>
    </citation>
    <scope>NUCLEOTIDE SEQUENCE [LARGE SCALE GENOMIC DNA]</scope>
    <source>
        <strain evidence="1 2">ATCC 30569</strain>
    </source>
</reference>
<name>A0AA88GFU5_NAELO</name>
<gene>
    <name evidence="1" type="ORF">C9374_010394</name>
</gene>
<dbReference type="RefSeq" id="XP_044543991.1">
    <property type="nucleotide sequence ID" value="XM_044685933.1"/>
</dbReference>
<dbReference type="Proteomes" id="UP000816034">
    <property type="component" value="Unassembled WGS sequence"/>
</dbReference>